<dbReference type="GO" id="GO:0008237">
    <property type="term" value="F:metallopeptidase activity"/>
    <property type="evidence" value="ECO:0007669"/>
    <property type="project" value="UniProtKB-KW"/>
</dbReference>
<dbReference type="GO" id="GO:0006508">
    <property type="term" value="P:proteolysis"/>
    <property type="evidence" value="ECO:0007669"/>
    <property type="project" value="UniProtKB-KW"/>
</dbReference>
<dbReference type="InterPro" id="IPR037518">
    <property type="entry name" value="MPN"/>
</dbReference>
<dbReference type="EMBL" id="BJVC01000002">
    <property type="protein sequence ID" value="GEL01776.1"/>
    <property type="molecule type" value="Genomic_DNA"/>
</dbReference>
<dbReference type="GO" id="GO:0046872">
    <property type="term" value="F:metal ion binding"/>
    <property type="evidence" value="ECO:0007669"/>
    <property type="project" value="UniProtKB-KW"/>
</dbReference>
<organism evidence="9 10">
    <name type="scientific">Swaminathania salitolerans</name>
    <dbReference type="NCBI Taxonomy" id="182838"/>
    <lineage>
        <taxon>Bacteria</taxon>
        <taxon>Pseudomonadati</taxon>
        <taxon>Pseudomonadota</taxon>
        <taxon>Alphaproteobacteria</taxon>
        <taxon>Acetobacterales</taxon>
        <taxon>Acetobacteraceae</taxon>
        <taxon>Swaminathania</taxon>
    </lineage>
</organism>
<name>A0A511BN56_9PROT</name>
<comment type="caution">
    <text evidence="9">The sequence shown here is derived from an EMBL/GenBank/DDBJ whole genome shotgun (WGS) entry which is preliminary data.</text>
</comment>
<dbReference type="NCBIfam" id="NF000642">
    <property type="entry name" value="PRK00024.1"/>
    <property type="match status" value="1"/>
</dbReference>
<evidence type="ECO:0000256" key="7">
    <source>
        <dbReference type="SAM" id="MobiDB-lite"/>
    </source>
</evidence>
<gene>
    <name evidence="9" type="primary">radC</name>
    <name evidence="9" type="ORF">SSA02_09390</name>
</gene>
<keyword evidence="5" id="KW-0482">Metalloprotease</keyword>
<accession>A0A511BN56</accession>
<evidence type="ECO:0000313" key="9">
    <source>
        <dbReference type="EMBL" id="GEL01776.1"/>
    </source>
</evidence>
<keyword evidence="2" id="KW-0479">Metal-binding</keyword>
<sequence>MQEENRVEKRKRSGTRNRRTRSRAPDVAEADETLSVTDWAELPHRALMAGHGQVLSDEALLGLFAEAIGVAGERGETLARVLHTRFGSLASVFAADTRALQGMKPMDGTTIAAIRLLHEAALRYGRALMGRDDILSNRKTTLDYLFSRLARESVEQFLVLFLDGSNRLIAEETQTRGTVNHTPVYPREVARRAMELGAHRIILVHNHPSGDPTPSREDIAMTRDVSRALALIEVGIADHIIIGNGAHMSFRDSGLLDP</sequence>
<protein>
    <submittedName>
        <fullName evidence="9">DNA repair protein RadC</fullName>
    </submittedName>
</protein>
<evidence type="ECO:0000256" key="6">
    <source>
        <dbReference type="RuleBase" id="RU003797"/>
    </source>
</evidence>
<reference evidence="9 10" key="1">
    <citation type="submission" date="2019-07" db="EMBL/GenBank/DDBJ databases">
        <title>Whole genome shotgun sequence of Swaminathania salitolerans NBRC 104436.</title>
        <authorList>
            <person name="Hosoyama A."/>
            <person name="Uohara A."/>
            <person name="Ohji S."/>
            <person name="Ichikawa N."/>
        </authorList>
    </citation>
    <scope>NUCLEOTIDE SEQUENCE [LARGE SCALE GENOMIC DNA]</scope>
    <source>
        <strain evidence="9 10">NBRC 104436</strain>
    </source>
</reference>
<dbReference type="PROSITE" id="PS50249">
    <property type="entry name" value="MPN"/>
    <property type="match status" value="1"/>
</dbReference>
<keyword evidence="4" id="KW-0862">Zinc</keyword>
<dbReference type="PROSITE" id="PS01302">
    <property type="entry name" value="UPF0758"/>
    <property type="match status" value="1"/>
</dbReference>
<feature type="compositionally biased region" description="Basic residues" evidence="7">
    <location>
        <begin position="8"/>
        <end position="22"/>
    </location>
</feature>
<dbReference type="PANTHER" id="PTHR30471">
    <property type="entry name" value="DNA REPAIR PROTEIN RADC"/>
    <property type="match status" value="1"/>
</dbReference>
<keyword evidence="3" id="KW-0378">Hydrolase</keyword>
<evidence type="ECO:0000256" key="2">
    <source>
        <dbReference type="ARBA" id="ARBA00022723"/>
    </source>
</evidence>
<feature type="region of interest" description="Disordered" evidence="7">
    <location>
        <begin position="1"/>
        <end position="29"/>
    </location>
</feature>
<dbReference type="PANTHER" id="PTHR30471:SF3">
    <property type="entry name" value="UPF0758 PROTEIN YEES-RELATED"/>
    <property type="match status" value="1"/>
</dbReference>
<dbReference type="InterPro" id="IPR025657">
    <property type="entry name" value="RadC_JAB"/>
</dbReference>
<dbReference type="CDD" id="cd08071">
    <property type="entry name" value="MPN_DUF2466"/>
    <property type="match status" value="1"/>
</dbReference>
<dbReference type="Proteomes" id="UP000321405">
    <property type="component" value="Unassembled WGS sequence"/>
</dbReference>
<keyword evidence="1" id="KW-0645">Protease</keyword>
<evidence type="ECO:0000256" key="3">
    <source>
        <dbReference type="ARBA" id="ARBA00022801"/>
    </source>
</evidence>
<dbReference type="Pfam" id="PF04002">
    <property type="entry name" value="RadC"/>
    <property type="match status" value="1"/>
</dbReference>
<evidence type="ECO:0000256" key="5">
    <source>
        <dbReference type="ARBA" id="ARBA00023049"/>
    </source>
</evidence>
<dbReference type="NCBIfam" id="TIGR00608">
    <property type="entry name" value="radc"/>
    <property type="match status" value="1"/>
</dbReference>
<dbReference type="InterPro" id="IPR020891">
    <property type="entry name" value="UPF0758_CS"/>
</dbReference>
<evidence type="ECO:0000256" key="4">
    <source>
        <dbReference type="ARBA" id="ARBA00022833"/>
    </source>
</evidence>
<dbReference type="AlphaFoldDB" id="A0A511BN56"/>
<evidence type="ECO:0000259" key="8">
    <source>
        <dbReference type="PROSITE" id="PS50249"/>
    </source>
</evidence>
<dbReference type="InterPro" id="IPR001405">
    <property type="entry name" value="UPF0758"/>
</dbReference>
<dbReference type="RefSeq" id="WP_246103637.1">
    <property type="nucleotide sequence ID" value="NZ_BJVC01000002.1"/>
</dbReference>
<comment type="similarity">
    <text evidence="6">Belongs to the UPF0758 family.</text>
</comment>
<evidence type="ECO:0000313" key="10">
    <source>
        <dbReference type="Proteomes" id="UP000321405"/>
    </source>
</evidence>
<dbReference type="SUPFAM" id="SSF102712">
    <property type="entry name" value="JAB1/MPN domain"/>
    <property type="match status" value="1"/>
</dbReference>
<evidence type="ECO:0000256" key="1">
    <source>
        <dbReference type="ARBA" id="ARBA00022670"/>
    </source>
</evidence>
<dbReference type="Gene3D" id="3.40.140.10">
    <property type="entry name" value="Cytidine Deaminase, domain 2"/>
    <property type="match status" value="1"/>
</dbReference>
<keyword evidence="10" id="KW-1185">Reference proteome</keyword>
<feature type="domain" description="MPN" evidence="8">
    <location>
        <begin position="134"/>
        <end position="256"/>
    </location>
</feature>
<proteinExistence type="inferred from homology"/>